<evidence type="ECO:0000256" key="4">
    <source>
        <dbReference type="ARBA" id="ARBA00022989"/>
    </source>
</evidence>
<keyword evidence="4 7" id="KW-1133">Transmembrane helix</keyword>
<feature type="transmembrane region" description="Helical" evidence="7">
    <location>
        <begin position="332"/>
        <end position="355"/>
    </location>
</feature>
<keyword evidence="10" id="KW-1185">Reference proteome</keyword>
<evidence type="ECO:0000313" key="9">
    <source>
        <dbReference type="EMBL" id="RAK81476.1"/>
    </source>
</evidence>
<feature type="region of interest" description="Disordered" evidence="6">
    <location>
        <begin position="29"/>
        <end position="55"/>
    </location>
</feature>
<feature type="transmembrane region" description="Helical" evidence="7">
    <location>
        <begin position="367"/>
        <end position="388"/>
    </location>
</feature>
<dbReference type="Proteomes" id="UP000249789">
    <property type="component" value="Unassembled WGS sequence"/>
</dbReference>
<evidence type="ECO:0000256" key="3">
    <source>
        <dbReference type="ARBA" id="ARBA00022692"/>
    </source>
</evidence>
<dbReference type="VEuPathDB" id="FungiDB:BO72DRAFT_516413"/>
<feature type="transmembrane region" description="Helical" evidence="7">
    <location>
        <begin position="458"/>
        <end position="479"/>
    </location>
</feature>
<dbReference type="Gene3D" id="1.20.1720.10">
    <property type="entry name" value="Multidrug resistance protein D"/>
    <property type="match status" value="1"/>
</dbReference>
<evidence type="ECO:0000256" key="5">
    <source>
        <dbReference type="ARBA" id="ARBA00023136"/>
    </source>
</evidence>
<name>A0A8G1S175_9EURO</name>
<feature type="transmembrane region" description="Helical" evidence="7">
    <location>
        <begin position="201"/>
        <end position="224"/>
    </location>
</feature>
<feature type="transmembrane region" description="Helical" evidence="7">
    <location>
        <begin position="145"/>
        <end position="169"/>
    </location>
</feature>
<keyword evidence="5 7" id="KW-0472">Membrane</keyword>
<dbReference type="Pfam" id="PF07690">
    <property type="entry name" value="MFS_1"/>
    <property type="match status" value="1"/>
</dbReference>
<keyword evidence="3 7" id="KW-0812">Transmembrane</keyword>
<evidence type="ECO:0000256" key="2">
    <source>
        <dbReference type="ARBA" id="ARBA00022448"/>
    </source>
</evidence>
<dbReference type="PANTHER" id="PTHR42718">
    <property type="entry name" value="MAJOR FACILITATOR SUPERFAMILY MULTIDRUG TRANSPORTER MFSC"/>
    <property type="match status" value="1"/>
</dbReference>
<dbReference type="GeneID" id="63866914"/>
<dbReference type="InterPro" id="IPR020846">
    <property type="entry name" value="MFS_dom"/>
</dbReference>
<proteinExistence type="predicted"/>
<dbReference type="Gene3D" id="1.20.1250.20">
    <property type="entry name" value="MFS general substrate transporter like domains"/>
    <property type="match status" value="1"/>
</dbReference>
<feature type="transmembrane region" description="Helical" evidence="7">
    <location>
        <begin position="293"/>
        <end position="311"/>
    </location>
</feature>
<dbReference type="PANTHER" id="PTHR42718:SF9">
    <property type="entry name" value="MAJOR FACILITATOR SUPERFAMILY MULTIDRUG TRANSPORTER MFSC"/>
    <property type="match status" value="1"/>
</dbReference>
<dbReference type="EMBL" id="KZ824625">
    <property type="protein sequence ID" value="RAK81476.1"/>
    <property type="molecule type" value="Genomic_DNA"/>
</dbReference>
<dbReference type="InterPro" id="IPR011701">
    <property type="entry name" value="MFS"/>
</dbReference>
<feature type="transmembrane region" description="Helical" evidence="7">
    <location>
        <begin position="395"/>
        <end position="413"/>
    </location>
</feature>
<dbReference type="OrthoDB" id="440755at2759"/>
<feature type="transmembrane region" description="Helical" evidence="7">
    <location>
        <begin position="425"/>
        <end position="451"/>
    </location>
</feature>
<dbReference type="InterPro" id="IPR005829">
    <property type="entry name" value="Sugar_transporter_CS"/>
</dbReference>
<feature type="transmembrane region" description="Helical" evidence="7">
    <location>
        <begin position="112"/>
        <end position="133"/>
    </location>
</feature>
<keyword evidence="2" id="KW-0813">Transport</keyword>
<dbReference type="GO" id="GO:0016020">
    <property type="term" value="C:membrane"/>
    <property type="evidence" value="ECO:0007669"/>
    <property type="project" value="UniProtKB-SubCell"/>
</dbReference>
<dbReference type="SUPFAM" id="SSF103473">
    <property type="entry name" value="MFS general substrate transporter"/>
    <property type="match status" value="2"/>
</dbReference>
<feature type="transmembrane region" description="Helical" evidence="7">
    <location>
        <begin position="175"/>
        <end position="194"/>
    </location>
</feature>
<dbReference type="InterPro" id="IPR036259">
    <property type="entry name" value="MFS_trans_sf"/>
</dbReference>
<gene>
    <name evidence="9" type="ORF">BO72DRAFT_516413</name>
</gene>
<feature type="domain" description="Major facilitator superfamily (MFS) profile" evidence="8">
    <location>
        <begin position="76"/>
        <end position="523"/>
    </location>
</feature>
<evidence type="ECO:0000259" key="8">
    <source>
        <dbReference type="PROSITE" id="PS50850"/>
    </source>
</evidence>
<dbReference type="PROSITE" id="PS00216">
    <property type="entry name" value="SUGAR_TRANSPORT_1"/>
    <property type="match status" value="1"/>
</dbReference>
<dbReference type="GO" id="GO:0022857">
    <property type="term" value="F:transmembrane transporter activity"/>
    <property type="evidence" value="ECO:0007669"/>
    <property type="project" value="InterPro"/>
</dbReference>
<sequence>MAIFDRVFRNKGQEAPVIVDEEAKGPHFTVFSSPESSQPNSETSSGFTTPTEEKSLAPLGQCPEIGRLASWRGALILLVTSGSQFLDNVYMTSANVALSSIQKDFDVSSTNLQWMISAYTLTFGGFLLLAGVLSDRYGRKNILCIGLFWLSVWTLAIGFGQSFISLTIFRGLQGIGAAMTVPSAIGIISAYFTGVDRTRGLAIYASSGTVGFCVGLIFGGFLTSSLGWRYIYYFIVIITGSLCILGAVVLPRDIMPKEKPRMDFVGASMSTAGLILLQFVLSSGGTYGWSQPFIIVLLILAVALLVAFTVLQRFIAYPLMPLGLWKIPNFAGLWIAGFTCYGSYQNVIYYIVLMAQEVDKLSAGQTALRFLPMGAIGFVASMGTGKALEYVNGKYTLLAGLALTVVAPIPSSITASPESSFWTNVFPTSLISITAVSLIFVTTSTCILTTVPINVKSLCGGMLNTAFQIGSGVALAISAAVTEAVDIEKGHDLAHQYSTGLWCSAGLAGLGLLVALFSVRRRGIAPENRVDSVGAI</sequence>
<dbReference type="RefSeq" id="XP_040805486.1">
    <property type="nucleotide sequence ID" value="XM_040949580.1"/>
</dbReference>
<feature type="transmembrane region" description="Helical" evidence="7">
    <location>
        <begin position="499"/>
        <end position="519"/>
    </location>
</feature>
<dbReference type="PROSITE" id="PS50850">
    <property type="entry name" value="MFS"/>
    <property type="match status" value="1"/>
</dbReference>
<evidence type="ECO:0000256" key="1">
    <source>
        <dbReference type="ARBA" id="ARBA00004141"/>
    </source>
</evidence>
<accession>A0A8G1S175</accession>
<feature type="transmembrane region" description="Helical" evidence="7">
    <location>
        <begin position="74"/>
        <end position="92"/>
    </location>
</feature>
<organism evidence="9 10">
    <name type="scientific">Aspergillus fijiensis CBS 313.89</name>
    <dbReference type="NCBI Taxonomy" id="1448319"/>
    <lineage>
        <taxon>Eukaryota</taxon>
        <taxon>Fungi</taxon>
        <taxon>Dikarya</taxon>
        <taxon>Ascomycota</taxon>
        <taxon>Pezizomycotina</taxon>
        <taxon>Eurotiomycetes</taxon>
        <taxon>Eurotiomycetidae</taxon>
        <taxon>Eurotiales</taxon>
        <taxon>Aspergillaceae</taxon>
        <taxon>Aspergillus</taxon>
    </lineage>
</organism>
<reference evidence="9 10" key="1">
    <citation type="submission" date="2018-02" db="EMBL/GenBank/DDBJ databases">
        <title>The genomes of Aspergillus section Nigri reveals drivers in fungal speciation.</title>
        <authorList>
            <consortium name="DOE Joint Genome Institute"/>
            <person name="Vesth T.C."/>
            <person name="Nybo J."/>
            <person name="Theobald S."/>
            <person name="Brandl J."/>
            <person name="Frisvad J.C."/>
            <person name="Nielsen K.F."/>
            <person name="Lyhne E.K."/>
            <person name="Kogle M.E."/>
            <person name="Kuo A."/>
            <person name="Riley R."/>
            <person name="Clum A."/>
            <person name="Nolan M."/>
            <person name="Lipzen A."/>
            <person name="Salamov A."/>
            <person name="Henrissat B."/>
            <person name="Wiebenga A."/>
            <person name="De vries R.P."/>
            <person name="Grigoriev I.V."/>
            <person name="Mortensen U.H."/>
            <person name="Andersen M.R."/>
            <person name="Baker S.E."/>
        </authorList>
    </citation>
    <scope>NUCLEOTIDE SEQUENCE [LARGE SCALE GENOMIC DNA]</scope>
    <source>
        <strain evidence="9 10">CBS 313.89</strain>
    </source>
</reference>
<feature type="transmembrane region" description="Helical" evidence="7">
    <location>
        <begin position="262"/>
        <end position="281"/>
    </location>
</feature>
<comment type="subcellular location">
    <subcellularLocation>
        <location evidence="1">Membrane</location>
        <topology evidence="1">Multi-pass membrane protein</topology>
    </subcellularLocation>
</comment>
<evidence type="ECO:0000313" key="10">
    <source>
        <dbReference type="Proteomes" id="UP000249789"/>
    </source>
</evidence>
<dbReference type="AlphaFoldDB" id="A0A8G1S175"/>
<protein>
    <recommendedName>
        <fullName evidence="8">Major facilitator superfamily (MFS) profile domain-containing protein</fullName>
    </recommendedName>
</protein>
<evidence type="ECO:0000256" key="6">
    <source>
        <dbReference type="SAM" id="MobiDB-lite"/>
    </source>
</evidence>
<feature type="transmembrane region" description="Helical" evidence="7">
    <location>
        <begin position="230"/>
        <end position="250"/>
    </location>
</feature>
<feature type="compositionally biased region" description="Polar residues" evidence="6">
    <location>
        <begin position="30"/>
        <end position="50"/>
    </location>
</feature>
<evidence type="ECO:0000256" key="7">
    <source>
        <dbReference type="SAM" id="Phobius"/>
    </source>
</evidence>